<evidence type="ECO:0000313" key="3">
    <source>
        <dbReference type="Proteomes" id="UP000324800"/>
    </source>
</evidence>
<dbReference type="InterPro" id="IPR043128">
    <property type="entry name" value="Rev_trsase/Diguanyl_cyclase"/>
</dbReference>
<dbReference type="SUPFAM" id="SSF56672">
    <property type="entry name" value="DNA/RNA polymerases"/>
    <property type="match status" value="1"/>
</dbReference>
<feature type="domain" description="Reverse transcriptase" evidence="1">
    <location>
        <begin position="1"/>
        <end position="138"/>
    </location>
</feature>
<proteinExistence type="predicted"/>
<dbReference type="InterPro" id="IPR052055">
    <property type="entry name" value="Hepadnavirus_pol/RT"/>
</dbReference>
<name>A0A5J4XC67_9EUKA</name>
<comment type="caution">
    <text evidence="2">The sequence shown here is derived from an EMBL/GenBank/DDBJ whole genome shotgun (WGS) entry which is preliminary data.</text>
</comment>
<dbReference type="AlphaFoldDB" id="A0A5J4XC67"/>
<dbReference type="Proteomes" id="UP000324800">
    <property type="component" value="Unassembled WGS sequence"/>
</dbReference>
<organism evidence="2 3">
    <name type="scientific">Streblomastix strix</name>
    <dbReference type="NCBI Taxonomy" id="222440"/>
    <lineage>
        <taxon>Eukaryota</taxon>
        <taxon>Metamonada</taxon>
        <taxon>Preaxostyla</taxon>
        <taxon>Oxymonadida</taxon>
        <taxon>Streblomastigidae</taxon>
        <taxon>Streblomastix</taxon>
    </lineage>
</organism>
<accession>A0A5J4XC67</accession>
<evidence type="ECO:0000313" key="2">
    <source>
        <dbReference type="EMBL" id="KAA6404119.1"/>
    </source>
</evidence>
<gene>
    <name evidence="2" type="ORF">EZS28_000347</name>
</gene>
<dbReference type="Gene3D" id="3.30.70.270">
    <property type="match status" value="1"/>
</dbReference>
<protein>
    <recommendedName>
        <fullName evidence="1">Reverse transcriptase domain-containing protein</fullName>
    </recommendedName>
</protein>
<dbReference type="EMBL" id="SNRW01000027">
    <property type="protein sequence ID" value="KAA6404119.1"/>
    <property type="molecule type" value="Genomic_DNA"/>
</dbReference>
<dbReference type="PANTHER" id="PTHR33050:SF7">
    <property type="entry name" value="RIBONUCLEASE H"/>
    <property type="match status" value="1"/>
</dbReference>
<dbReference type="Pfam" id="PF00078">
    <property type="entry name" value="RVT_1"/>
    <property type="match status" value="1"/>
</dbReference>
<sequence>MDGGEQLRQILQQSDYVTILDIKDAFHHIHVQPNLQQFLGFKFKNKSYTYLGLSFGRNLSPFFFSKTLAIAIRTIRTRWKIKIYHYMDDIILIHHSKDTLKQTTLDEIRFLRNLGLRLSPNKCVLIPKMIFQYQGWQFQTASMEVTMTPYRRRKMKNKLKAWIQMTNQRQIMTTRSLASLIGDINYLRFQFPQISLWMNSLNNLKTKAVAKGGWEALVKLNNQILGNLQAILILIKQNRPRQLKDRTPNTILTSDASEDN</sequence>
<dbReference type="PANTHER" id="PTHR33050">
    <property type="entry name" value="REVERSE TRANSCRIPTASE DOMAIN-CONTAINING PROTEIN"/>
    <property type="match status" value="1"/>
</dbReference>
<evidence type="ECO:0000259" key="1">
    <source>
        <dbReference type="PROSITE" id="PS50878"/>
    </source>
</evidence>
<dbReference type="Gene3D" id="3.10.10.10">
    <property type="entry name" value="HIV Type 1 Reverse Transcriptase, subunit A, domain 1"/>
    <property type="match status" value="1"/>
</dbReference>
<dbReference type="InterPro" id="IPR000477">
    <property type="entry name" value="RT_dom"/>
</dbReference>
<reference evidence="2 3" key="1">
    <citation type="submission" date="2019-03" db="EMBL/GenBank/DDBJ databases">
        <title>Single cell metagenomics reveals metabolic interactions within the superorganism composed of flagellate Streblomastix strix and complex community of Bacteroidetes bacteria on its surface.</title>
        <authorList>
            <person name="Treitli S.C."/>
            <person name="Kolisko M."/>
            <person name="Husnik F."/>
            <person name="Keeling P."/>
            <person name="Hampl V."/>
        </authorList>
    </citation>
    <scope>NUCLEOTIDE SEQUENCE [LARGE SCALE GENOMIC DNA]</scope>
    <source>
        <strain evidence="2">ST1C</strain>
    </source>
</reference>
<dbReference type="PROSITE" id="PS50878">
    <property type="entry name" value="RT_POL"/>
    <property type="match status" value="1"/>
</dbReference>
<dbReference type="InterPro" id="IPR043502">
    <property type="entry name" value="DNA/RNA_pol_sf"/>
</dbReference>